<evidence type="ECO:0000313" key="2">
    <source>
        <dbReference type="RefSeq" id="XP_014676318.1"/>
    </source>
</evidence>
<dbReference type="Proteomes" id="UP000695022">
    <property type="component" value="Unplaced"/>
</dbReference>
<evidence type="ECO:0000313" key="1">
    <source>
        <dbReference type="Proteomes" id="UP000695022"/>
    </source>
</evidence>
<sequence length="234" mass="26871">TTLDGAVLIQQLSDALEQKYRERLEALEGLRASVVQSYREDEAGRSAIHIVPDCCNLNSDLYEEDVRFKSKVNTQAMCMSQSAVAPDPGHTKRLHDTVLDRMRTNLQTVPSLKWQYYGDENGVITTFPSVPKKDCHKYDPRFRYVWFRYVSKQSNWPTSDIKVFVKTRACYARSLVSGYRTVWWKTELSSVFAMPKLLPPTTQKRPGTSQDDNTIGHGKKWQYFAGPFRDGNTC</sequence>
<dbReference type="RefSeq" id="XP_014676318.1">
    <property type="nucleotide sequence ID" value="XM_014820832.1"/>
</dbReference>
<dbReference type="GeneID" id="106816252"/>
<gene>
    <name evidence="2" type="primary">LOC106816252</name>
</gene>
<dbReference type="InterPro" id="IPR051173">
    <property type="entry name" value="Ca_channel_alpha-2/delta"/>
</dbReference>
<name>A0ABM1EVU7_PRICU</name>
<feature type="non-terminal residue" evidence="2">
    <location>
        <position position="1"/>
    </location>
</feature>
<protein>
    <submittedName>
        <fullName evidence="2">VWFA and cache domain-containing protein 1-like</fullName>
    </submittedName>
</protein>
<accession>A0ABM1EVU7</accession>
<dbReference type="PANTHER" id="PTHR10166">
    <property type="entry name" value="VOLTAGE-DEPENDENT CALCIUM CHANNEL SUBUNIT ALPHA-2/DELTA-RELATED"/>
    <property type="match status" value="1"/>
</dbReference>
<reference evidence="2" key="1">
    <citation type="submission" date="2025-08" db="UniProtKB">
        <authorList>
            <consortium name="RefSeq"/>
        </authorList>
    </citation>
    <scope>IDENTIFICATION</scope>
</reference>
<dbReference type="PANTHER" id="PTHR10166:SF66">
    <property type="entry name" value="VWFA AND CACHE DOMAIN-CONTAINING PROTEIN CG16868"/>
    <property type="match status" value="1"/>
</dbReference>
<proteinExistence type="predicted"/>
<organism evidence="1 2">
    <name type="scientific">Priapulus caudatus</name>
    <name type="common">Priapulid worm</name>
    <dbReference type="NCBI Taxonomy" id="37621"/>
    <lineage>
        <taxon>Eukaryota</taxon>
        <taxon>Metazoa</taxon>
        <taxon>Ecdysozoa</taxon>
        <taxon>Scalidophora</taxon>
        <taxon>Priapulida</taxon>
        <taxon>Priapulimorpha</taxon>
        <taxon>Priapulimorphida</taxon>
        <taxon>Priapulidae</taxon>
        <taxon>Priapulus</taxon>
    </lineage>
</organism>
<keyword evidence="1" id="KW-1185">Reference proteome</keyword>